<sequence>MVHNRPVIMYDSQDEDKLEKRIAQSEALMEKPQGNIRPSEPMSSKLKAGESGMSAMAQSSSTLNQMEGFDDIVQQSSDFPTFMKKLNSRHSLMMEYERKKIIEDDALVHEEDDHKMRHFQSETKNDDDEEEEEIGNRFLNSRRVNYAPAATSMRPYDDNEAMEDLNYINSKKQKMPVSQQFGPRQPRMREEEESTDSALLGMIHDPPPRRRLGEGRTRELKTWKQQ</sequence>
<name>A0A7S3IXM2_9SPIT</name>
<feature type="compositionally biased region" description="Basic and acidic residues" evidence="1">
    <location>
        <begin position="206"/>
        <end position="226"/>
    </location>
</feature>
<feature type="region of interest" description="Disordered" evidence="1">
    <location>
        <begin position="27"/>
        <end position="61"/>
    </location>
</feature>
<evidence type="ECO:0000313" key="2">
    <source>
        <dbReference type="EMBL" id="CAE0335727.1"/>
    </source>
</evidence>
<proteinExistence type="predicted"/>
<dbReference type="EMBL" id="HBIH01040622">
    <property type="protein sequence ID" value="CAE0335727.1"/>
    <property type="molecule type" value="Transcribed_RNA"/>
</dbReference>
<reference evidence="2" key="1">
    <citation type="submission" date="2021-01" db="EMBL/GenBank/DDBJ databases">
        <authorList>
            <person name="Corre E."/>
            <person name="Pelletier E."/>
            <person name="Niang G."/>
            <person name="Scheremetjew M."/>
            <person name="Finn R."/>
            <person name="Kale V."/>
            <person name="Holt S."/>
            <person name="Cochrane G."/>
            <person name="Meng A."/>
            <person name="Brown T."/>
            <person name="Cohen L."/>
        </authorList>
    </citation>
    <scope>NUCLEOTIDE SEQUENCE</scope>
    <source>
        <strain evidence="2">S3</strain>
    </source>
</reference>
<dbReference type="AlphaFoldDB" id="A0A7S3IXM2"/>
<accession>A0A7S3IXM2</accession>
<evidence type="ECO:0000256" key="1">
    <source>
        <dbReference type="SAM" id="MobiDB-lite"/>
    </source>
</evidence>
<gene>
    <name evidence="2" type="ORF">SINC0208_LOCUS16366</name>
</gene>
<organism evidence="2">
    <name type="scientific">Strombidium inclinatum</name>
    <dbReference type="NCBI Taxonomy" id="197538"/>
    <lineage>
        <taxon>Eukaryota</taxon>
        <taxon>Sar</taxon>
        <taxon>Alveolata</taxon>
        <taxon>Ciliophora</taxon>
        <taxon>Intramacronucleata</taxon>
        <taxon>Spirotrichea</taxon>
        <taxon>Oligotrichia</taxon>
        <taxon>Strombidiidae</taxon>
        <taxon>Strombidium</taxon>
    </lineage>
</organism>
<protein>
    <submittedName>
        <fullName evidence="2">Uncharacterized protein</fullName>
    </submittedName>
</protein>
<feature type="region of interest" description="Disordered" evidence="1">
    <location>
        <begin position="168"/>
        <end position="226"/>
    </location>
</feature>